<comment type="caution">
    <text evidence="2">The sequence shown here is derived from an EMBL/GenBank/DDBJ whole genome shotgun (WGS) entry which is preliminary data.</text>
</comment>
<sequence length="346" mass="38186">MVHPLFEDSIAPKYYKYRVWTVLLPTDCHHHPCQTTPEYPRAELTVPSLIYPHIVATFFDAYTLLFLSTMPFRQPLRDRCNTLLRVCTDLKPSSTKSKLRPNLTSSAGNTPPPSVPRPRESSPPPLPTGPMQTLEDLPANEDIATALEFVPYLHLFSPSSPSTLPPGRWTHAVRLLPATEEHSVGSTIVTACGHTQFLNLYMPLAAPQNDTILPINTRHLLIARDFLALALPYYASAHPFEDETASPTPLDALSPPPPQACRMDAVRVVLCGPQRAVLTIALAYLAYASGFTVSYVMRCVSETQEEGEGKDEDDNPAWGALLGPDGQMGLGAREIRILDRLAKKEL</sequence>
<dbReference type="Proteomes" id="UP001215280">
    <property type="component" value="Unassembled WGS sequence"/>
</dbReference>
<protein>
    <submittedName>
        <fullName evidence="2">Uncharacterized protein</fullName>
    </submittedName>
</protein>
<feature type="compositionally biased region" description="Polar residues" evidence="1">
    <location>
        <begin position="93"/>
        <end position="109"/>
    </location>
</feature>
<evidence type="ECO:0000256" key="1">
    <source>
        <dbReference type="SAM" id="MobiDB-lite"/>
    </source>
</evidence>
<keyword evidence="3" id="KW-1185">Reference proteome</keyword>
<organism evidence="2 3">
    <name type="scientific">Mycena maculata</name>
    <dbReference type="NCBI Taxonomy" id="230809"/>
    <lineage>
        <taxon>Eukaryota</taxon>
        <taxon>Fungi</taxon>
        <taxon>Dikarya</taxon>
        <taxon>Basidiomycota</taxon>
        <taxon>Agaricomycotina</taxon>
        <taxon>Agaricomycetes</taxon>
        <taxon>Agaricomycetidae</taxon>
        <taxon>Agaricales</taxon>
        <taxon>Marasmiineae</taxon>
        <taxon>Mycenaceae</taxon>
        <taxon>Mycena</taxon>
    </lineage>
</organism>
<feature type="region of interest" description="Disordered" evidence="1">
    <location>
        <begin position="93"/>
        <end position="134"/>
    </location>
</feature>
<gene>
    <name evidence="2" type="ORF">DFH07DRAFT_858996</name>
</gene>
<dbReference type="AlphaFoldDB" id="A0AAD7HG24"/>
<evidence type="ECO:0000313" key="2">
    <source>
        <dbReference type="EMBL" id="KAJ7719992.1"/>
    </source>
</evidence>
<reference evidence="2" key="1">
    <citation type="submission" date="2023-03" db="EMBL/GenBank/DDBJ databases">
        <title>Massive genome expansion in bonnet fungi (Mycena s.s.) driven by repeated elements and novel gene families across ecological guilds.</title>
        <authorList>
            <consortium name="Lawrence Berkeley National Laboratory"/>
            <person name="Harder C.B."/>
            <person name="Miyauchi S."/>
            <person name="Viragh M."/>
            <person name="Kuo A."/>
            <person name="Thoen E."/>
            <person name="Andreopoulos B."/>
            <person name="Lu D."/>
            <person name="Skrede I."/>
            <person name="Drula E."/>
            <person name="Henrissat B."/>
            <person name="Morin E."/>
            <person name="Kohler A."/>
            <person name="Barry K."/>
            <person name="LaButti K."/>
            <person name="Morin E."/>
            <person name="Salamov A."/>
            <person name="Lipzen A."/>
            <person name="Mereny Z."/>
            <person name="Hegedus B."/>
            <person name="Baldrian P."/>
            <person name="Stursova M."/>
            <person name="Weitz H."/>
            <person name="Taylor A."/>
            <person name="Grigoriev I.V."/>
            <person name="Nagy L.G."/>
            <person name="Martin F."/>
            <person name="Kauserud H."/>
        </authorList>
    </citation>
    <scope>NUCLEOTIDE SEQUENCE</scope>
    <source>
        <strain evidence="2">CBHHK188m</strain>
    </source>
</reference>
<proteinExistence type="predicted"/>
<accession>A0AAD7HG24</accession>
<feature type="compositionally biased region" description="Pro residues" evidence="1">
    <location>
        <begin position="110"/>
        <end position="128"/>
    </location>
</feature>
<name>A0AAD7HG24_9AGAR</name>
<evidence type="ECO:0000313" key="3">
    <source>
        <dbReference type="Proteomes" id="UP001215280"/>
    </source>
</evidence>
<dbReference type="EMBL" id="JARJLG010000285">
    <property type="protein sequence ID" value="KAJ7719992.1"/>
    <property type="molecule type" value="Genomic_DNA"/>
</dbReference>